<dbReference type="InterPro" id="IPR011009">
    <property type="entry name" value="Kinase-like_dom_sf"/>
</dbReference>
<dbReference type="EMBL" id="JAPUBN010000020">
    <property type="protein sequence ID" value="MCZ2723109.1"/>
    <property type="molecule type" value="Genomic_DNA"/>
</dbReference>
<sequence>MTPEIYIKRQLTASSVVYIETLQALWSGCGVIVRYSVSGVEGVSSVILKRIKVPDHIYHPKGWDSEYATQRKIYSYQVEKNWYESWSKLCDSSCYIAKCYGVLNLDKTKEVYILLEDLDSIGFSKRHAGLSVSESLPCLHWLAAFHARFIRERPNKEWPAGLWEKGTYWHLSTRQPEWESMQEGVFKTAAPHIAHTLDQARFQTLVHGDAKVANFCFSDDGLCVSGVDFQYVGKGVGVQDLAYFLGSCLDEQSLQEHLDYLLDVYFTELSRSIISTGESPDFAEAVTQEWFHLFPVAWADFHRFILGWSPKHKKNTQFSRKLALKGLSECTL</sequence>
<name>A0ABT4JXQ2_9GAMM</name>
<dbReference type="SUPFAM" id="SSF56112">
    <property type="entry name" value="Protein kinase-like (PK-like)"/>
    <property type="match status" value="1"/>
</dbReference>
<evidence type="ECO:0000313" key="2">
    <source>
        <dbReference type="EMBL" id="MCZ2723109.1"/>
    </source>
</evidence>
<dbReference type="Gene3D" id="3.90.1200.10">
    <property type="match status" value="1"/>
</dbReference>
<dbReference type="InterPro" id="IPR004119">
    <property type="entry name" value="EcKL"/>
</dbReference>
<dbReference type="Proteomes" id="UP001149719">
    <property type="component" value="Unassembled WGS sequence"/>
</dbReference>
<feature type="domain" description="CHK kinase-like" evidence="1">
    <location>
        <begin position="113"/>
        <end position="275"/>
    </location>
</feature>
<protein>
    <submittedName>
        <fullName evidence="2">DUF1679 domain-containing protein</fullName>
    </submittedName>
</protein>
<evidence type="ECO:0000313" key="3">
    <source>
        <dbReference type="Proteomes" id="UP001149719"/>
    </source>
</evidence>
<reference evidence="2" key="1">
    <citation type="submission" date="2022-12" db="EMBL/GenBank/DDBJ databases">
        <title>Marinomonas 15G1-11 sp. nov, isolated from marine algae.</title>
        <authorList>
            <person name="Butt M."/>
            <person name="Choi D.G."/>
            <person name="Kim J.M."/>
            <person name="Lee J.K."/>
            <person name="Baek J.H."/>
            <person name="Jeon C.O."/>
        </authorList>
    </citation>
    <scope>NUCLEOTIDE SEQUENCE</scope>
    <source>
        <strain evidence="2">15G1-11</strain>
    </source>
</reference>
<dbReference type="RefSeq" id="WP_269127206.1">
    <property type="nucleotide sequence ID" value="NZ_JAPUBN010000020.1"/>
</dbReference>
<organism evidence="2 3">
    <name type="scientific">Marinomonas phaeophyticola</name>
    <dbReference type="NCBI Taxonomy" id="3004091"/>
    <lineage>
        <taxon>Bacteria</taxon>
        <taxon>Pseudomonadati</taxon>
        <taxon>Pseudomonadota</taxon>
        <taxon>Gammaproteobacteria</taxon>
        <taxon>Oceanospirillales</taxon>
        <taxon>Oceanospirillaceae</taxon>
        <taxon>Marinomonas</taxon>
    </lineage>
</organism>
<dbReference type="PANTHER" id="PTHR11012:SF30">
    <property type="entry name" value="PROTEIN KINASE-LIKE DOMAIN-CONTAINING"/>
    <property type="match status" value="1"/>
</dbReference>
<gene>
    <name evidence="2" type="ORF">O1D97_16195</name>
</gene>
<comment type="caution">
    <text evidence="2">The sequence shown here is derived from an EMBL/GenBank/DDBJ whole genome shotgun (WGS) entry which is preliminary data.</text>
</comment>
<proteinExistence type="predicted"/>
<dbReference type="SMART" id="SM00587">
    <property type="entry name" value="CHK"/>
    <property type="match status" value="1"/>
</dbReference>
<evidence type="ECO:0000259" key="1">
    <source>
        <dbReference type="SMART" id="SM00587"/>
    </source>
</evidence>
<dbReference type="Pfam" id="PF02958">
    <property type="entry name" value="EcKL"/>
    <property type="match status" value="1"/>
</dbReference>
<dbReference type="PANTHER" id="PTHR11012">
    <property type="entry name" value="PROTEIN KINASE-LIKE DOMAIN-CONTAINING"/>
    <property type="match status" value="1"/>
</dbReference>
<accession>A0ABT4JXQ2</accession>
<dbReference type="InterPro" id="IPR015897">
    <property type="entry name" value="CHK_kinase-like"/>
</dbReference>
<keyword evidence="3" id="KW-1185">Reference proteome</keyword>